<dbReference type="AlphaFoldDB" id="A0A9Q0KCK8"/>
<dbReference type="GO" id="GO:0032389">
    <property type="term" value="C:MutLalpha complex"/>
    <property type="evidence" value="ECO:0007669"/>
    <property type="project" value="TreeGrafter"/>
</dbReference>
<dbReference type="Gene3D" id="3.30.1540.20">
    <property type="entry name" value="MutL, C-terminal domain, dimerisation subdomain"/>
    <property type="match status" value="1"/>
</dbReference>
<dbReference type="Gene3D" id="3.30.565.10">
    <property type="entry name" value="Histidine kinase-like ATPase, C-terminal domain"/>
    <property type="match status" value="1"/>
</dbReference>
<evidence type="ECO:0000313" key="6">
    <source>
        <dbReference type="Proteomes" id="UP001141806"/>
    </source>
</evidence>
<comment type="similarity">
    <text evidence="1">Belongs to the DNA mismatch repair MutL/HexB family.</text>
</comment>
<dbReference type="GO" id="GO:0016887">
    <property type="term" value="F:ATP hydrolysis activity"/>
    <property type="evidence" value="ECO:0007669"/>
    <property type="project" value="InterPro"/>
</dbReference>
<gene>
    <name evidence="5" type="ORF">NE237_014722</name>
</gene>
<dbReference type="OrthoDB" id="10254304at2759"/>
<dbReference type="PANTHER" id="PTHR10073:SF52">
    <property type="entry name" value="MISMATCH REPAIR ENDONUCLEASE PMS2"/>
    <property type="match status" value="1"/>
</dbReference>
<keyword evidence="2" id="KW-0227">DNA damage</keyword>
<feature type="domain" description="DNA mismatch repair protein S5" evidence="4">
    <location>
        <begin position="223"/>
        <end position="343"/>
    </location>
</feature>
<dbReference type="EMBL" id="JAMYWD010000006">
    <property type="protein sequence ID" value="KAJ4968021.1"/>
    <property type="molecule type" value="Genomic_DNA"/>
</dbReference>
<evidence type="ECO:0000256" key="2">
    <source>
        <dbReference type="ARBA" id="ARBA00022763"/>
    </source>
</evidence>
<dbReference type="GO" id="GO:0140664">
    <property type="term" value="F:ATP-dependent DNA damage sensor activity"/>
    <property type="evidence" value="ECO:0007669"/>
    <property type="project" value="InterPro"/>
</dbReference>
<comment type="caution">
    <text evidence="5">The sequence shown here is derived from an EMBL/GenBank/DDBJ whole genome shotgun (WGS) entry which is preliminary data.</text>
</comment>
<dbReference type="InterPro" id="IPR042121">
    <property type="entry name" value="MutL_C_regsub"/>
</dbReference>
<dbReference type="FunFam" id="3.30.565.10:FF:000014">
    <property type="entry name" value="Mismatch repair endonuclease pms1, putative"/>
    <property type="match status" value="1"/>
</dbReference>
<dbReference type="CDD" id="cd16926">
    <property type="entry name" value="HATPase_MutL-MLH-PMS-like"/>
    <property type="match status" value="1"/>
</dbReference>
<evidence type="ECO:0008006" key="7">
    <source>
        <dbReference type="Google" id="ProtNLM"/>
    </source>
</evidence>
<dbReference type="InterPro" id="IPR038973">
    <property type="entry name" value="MutL/Mlh/Pms-like"/>
</dbReference>
<dbReference type="GO" id="GO:0006298">
    <property type="term" value="P:mismatch repair"/>
    <property type="evidence" value="ECO:0007669"/>
    <property type="project" value="InterPro"/>
</dbReference>
<dbReference type="Pfam" id="PF13589">
    <property type="entry name" value="HATPase_c_3"/>
    <property type="match status" value="1"/>
</dbReference>
<protein>
    <recommendedName>
        <fullName evidence="7">DNA mismatch repair protein PMS1</fullName>
    </recommendedName>
</protein>
<evidence type="ECO:0000259" key="4">
    <source>
        <dbReference type="SMART" id="SM01340"/>
    </source>
</evidence>
<evidence type="ECO:0000259" key="3">
    <source>
        <dbReference type="SMART" id="SM00853"/>
    </source>
</evidence>
<accession>A0A9Q0KCK8</accession>
<evidence type="ECO:0000313" key="5">
    <source>
        <dbReference type="EMBL" id="KAJ4968021.1"/>
    </source>
</evidence>
<dbReference type="FunFam" id="3.30.1370.100:FF:000001">
    <property type="entry name" value="Mismatch repair endonuclease pms1, putative"/>
    <property type="match status" value="1"/>
</dbReference>
<dbReference type="SUPFAM" id="SSF54211">
    <property type="entry name" value="Ribosomal protein S5 domain 2-like"/>
    <property type="match status" value="1"/>
</dbReference>
<keyword evidence="6" id="KW-1185">Reference proteome</keyword>
<dbReference type="Proteomes" id="UP001141806">
    <property type="component" value="Unassembled WGS sequence"/>
</dbReference>
<dbReference type="Pfam" id="PF01119">
    <property type="entry name" value="DNA_mis_repair"/>
    <property type="match status" value="1"/>
</dbReference>
<dbReference type="FunFam" id="3.30.230.10:FF:000054">
    <property type="entry name" value="DNA mismatch repair protein PMS1"/>
    <property type="match status" value="1"/>
</dbReference>
<dbReference type="InterPro" id="IPR020568">
    <property type="entry name" value="Ribosomal_Su5_D2-typ_SF"/>
</dbReference>
<sequence>MEEATVNSPTIKPINKGVVHRICSGQVILDLSSAVKELVENSLDAGATSIEIALKDYGEESFKVIDNGCGISPLNFKVLALKHHTSKITDFLDLQSLTTFGFRGEALSSLSALGNLSVETRTKDEPVATHLSFDRSGLLISERKTARQVGTTVTVDKLFSTLPVRSKEFSRNIRKEYGKLISLLNAYALIAKGVRLVCTNTIGRNSKSVVLNTQGSSSIKDNIITVFGMKTFSCLEPLSIHISESCMIEGFLSKTGHGSGRNLGDRQFFFVNGRPVDMPKLSKLLNELYKSSNSKQYPIAVMNFTIPTRAYDVNVTPDKRKIFFSDEGSLMHSLREAIEKIYSPSQCCSYSINRFEEPKKEVGNYELNHSHEESDMSMQKISSELYSCKDDAFCKEQIMEEETTENDIPIEVVKKGIHKSYKSAGMFHIKGQNATEKDFSLRVHAIEKADSSENYNGLLRTEPHSTVDKPVPSPSTAVGKDSIENLCSSSRLSIIQSSLMKFVTVNKRKHEDNSTILSEMPVLRNETSRCQVRKSHFEMHVSSSRSLASPSNIDESGVVIENEPSEYHKECNFCDEVETPISSGGGVCILGSGGEDVNNQEKALPLDLASDMLAGDGLESISKDLQDTSSLLQVSNVVLDAPVASSGVEICSTLKFSVEDLRTRRKKKHSRMKFSGLAEERTRIKSSRCYAAATLELSQPDNDERKASALSAATTELERFFNKKDFSRMKVIGQFNLGFIIGRIDEDLFIVDQHAADEKYNFERLSQSTILNQQPLLQSMRLELSPEEEVVASMHMDIIRKNGFTLEEDVHAPPGCHFKLKAVPFSKNIIFGAEDVKELISSLADSEGECSMISSYKMDTSDSVCPSRVRAMLASRACRTSVMIGDPLGRNEMKKILEHLAALKSPWNCPHGRPTMRHLIDLTTIRQR</sequence>
<dbReference type="InterPro" id="IPR036890">
    <property type="entry name" value="HATPase_C_sf"/>
</dbReference>
<dbReference type="InterPro" id="IPR014721">
    <property type="entry name" value="Ribsml_uS5_D2-typ_fold_subgr"/>
</dbReference>
<dbReference type="SUPFAM" id="SSF118116">
    <property type="entry name" value="DNA mismatch repair protein MutL"/>
    <property type="match status" value="1"/>
</dbReference>
<dbReference type="InterPro" id="IPR014790">
    <property type="entry name" value="MutL_C"/>
</dbReference>
<evidence type="ECO:0000256" key="1">
    <source>
        <dbReference type="ARBA" id="ARBA00006082"/>
    </source>
</evidence>
<dbReference type="GO" id="GO:0030983">
    <property type="term" value="F:mismatched DNA binding"/>
    <property type="evidence" value="ECO:0007669"/>
    <property type="project" value="InterPro"/>
</dbReference>
<reference evidence="5" key="1">
    <citation type="journal article" date="2023" name="Plant J.">
        <title>The genome of the king protea, Protea cynaroides.</title>
        <authorList>
            <person name="Chang J."/>
            <person name="Duong T.A."/>
            <person name="Schoeman C."/>
            <person name="Ma X."/>
            <person name="Roodt D."/>
            <person name="Barker N."/>
            <person name="Li Z."/>
            <person name="Van de Peer Y."/>
            <person name="Mizrachi E."/>
        </authorList>
    </citation>
    <scope>NUCLEOTIDE SEQUENCE</scope>
    <source>
        <tissue evidence="5">Young leaves</tissue>
    </source>
</reference>
<dbReference type="Gene3D" id="3.30.1370.100">
    <property type="entry name" value="MutL, C-terminal domain, regulatory subdomain"/>
    <property type="match status" value="1"/>
</dbReference>
<dbReference type="InterPro" id="IPR042120">
    <property type="entry name" value="MutL_C_dimsub"/>
</dbReference>
<dbReference type="SMART" id="SM01340">
    <property type="entry name" value="DNA_mis_repair"/>
    <property type="match status" value="1"/>
</dbReference>
<dbReference type="InterPro" id="IPR002099">
    <property type="entry name" value="MutL/Mlh/PMS"/>
</dbReference>
<dbReference type="PROSITE" id="PS00058">
    <property type="entry name" value="DNA_MISMATCH_REPAIR_1"/>
    <property type="match status" value="1"/>
</dbReference>
<dbReference type="SUPFAM" id="SSF55874">
    <property type="entry name" value="ATPase domain of HSP90 chaperone/DNA topoisomerase II/histidine kinase"/>
    <property type="match status" value="1"/>
</dbReference>
<feature type="domain" description="MutL C-terminal dimerisation" evidence="3">
    <location>
        <begin position="731"/>
        <end position="888"/>
    </location>
</feature>
<dbReference type="GO" id="GO:0005524">
    <property type="term" value="F:ATP binding"/>
    <property type="evidence" value="ECO:0007669"/>
    <property type="project" value="InterPro"/>
</dbReference>
<dbReference type="PANTHER" id="PTHR10073">
    <property type="entry name" value="DNA MISMATCH REPAIR PROTEIN MLH, PMS, MUTL"/>
    <property type="match status" value="1"/>
</dbReference>
<dbReference type="CDD" id="cd03484">
    <property type="entry name" value="MutL_Trans_hPMS_2_like"/>
    <property type="match status" value="1"/>
</dbReference>
<name>A0A9Q0KCK8_9MAGN</name>
<dbReference type="SMART" id="SM00853">
    <property type="entry name" value="MutL_C"/>
    <property type="match status" value="1"/>
</dbReference>
<dbReference type="NCBIfam" id="TIGR00585">
    <property type="entry name" value="mutl"/>
    <property type="match status" value="1"/>
</dbReference>
<organism evidence="5 6">
    <name type="scientific">Protea cynaroides</name>
    <dbReference type="NCBI Taxonomy" id="273540"/>
    <lineage>
        <taxon>Eukaryota</taxon>
        <taxon>Viridiplantae</taxon>
        <taxon>Streptophyta</taxon>
        <taxon>Embryophyta</taxon>
        <taxon>Tracheophyta</taxon>
        <taxon>Spermatophyta</taxon>
        <taxon>Magnoliopsida</taxon>
        <taxon>Proteales</taxon>
        <taxon>Proteaceae</taxon>
        <taxon>Protea</taxon>
    </lineage>
</organism>
<dbReference type="InterPro" id="IPR037198">
    <property type="entry name" value="MutL_C_sf"/>
</dbReference>
<dbReference type="InterPro" id="IPR013507">
    <property type="entry name" value="DNA_mismatch_S5_2-like"/>
</dbReference>
<dbReference type="InterPro" id="IPR014762">
    <property type="entry name" value="DNA_mismatch_repair_CS"/>
</dbReference>
<dbReference type="Gene3D" id="3.30.230.10">
    <property type="match status" value="1"/>
</dbReference>
<dbReference type="Pfam" id="PF08676">
    <property type="entry name" value="MutL_C"/>
    <property type="match status" value="1"/>
</dbReference>
<proteinExistence type="inferred from homology"/>